<evidence type="ECO:0000313" key="2">
    <source>
        <dbReference type="Proteomes" id="UP000305778"/>
    </source>
</evidence>
<name>A0A4U0R7B1_9ACTN</name>
<organism evidence="1 2">
    <name type="scientific">Actinacidiphila oryziradicis</name>
    <dbReference type="NCBI Taxonomy" id="2571141"/>
    <lineage>
        <taxon>Bacteria</taxon>
        <taxon>Bacillati</taxon>
        <taxon>Actinomycetota</taxon>
        <taxon>Actinomycetes</taxon>
        <taxon>Kitasatosporales</taxon>
        <taxon>Streptomycetaceae</taxon>
        <taxon>Actinacidiphila</taxon>
    </lineage>
</organism>
<accession>A0A4U0R7B1</accession>
<keyword evidence="2" id="KW-1185">Reference proteome</keyword>
<evidence type="ECO:0000313" key="1">
    <source>
        <dbReference type="EMBL" id="TJZ90825.1"/>
    </source>
</evidence>
<proteinExistence type="predicted"/>
<sequence>MSVVAVDHADRQGKPQVTALGSGLAGTVQTPSQDVQLGLLCRCLGYADAKTIVAGHRGARAECIGIVVELLEVSAASGQTDEQERFGEVVALTSPSDSNP</sequence>
<gene>
    <name evidence="1" type="ORF">FCI23_55680</name>
</gene>
<dbReference type="AlphaFoldDB" id="A0A4U0R7B1"/>
<dbReference type="EMBL" id="SUMC01000334">
    <property type="protein sequence ID" value="TJZ90825.1"/>
    <property type="molecule type" value="Genomic_DNA"/>
</dbReference>
<reference evidence="1 2" key="1">
    <citation type="submission" date="2019-04" db="EMBL/GenBank/DDBJ databases">
        <title>Streptomyces oryziradicis sp. nov., a novel actinomycete isolated from rhizosphere soil of rice (Oryza sativa L.).</title>
        <authorList>
            <person name="Li C."/>
        </authorList>
    </citation>
    <scope>NUCLEOTIDE SEQUENCE [LARGE SCALE GENOMIC DNA]</scope>
    <source>
        <strain evidence="1 2">NEAU-C40</strain>
    </source>
</reference>
<dbReference type="Proteomes" id="UP000305778">
    <property type="component" value="Unassembled WGS sequence"/>
</dbReference>
<dbReference type="RefSeq" id="WP_136731769.1">
    <property type="nucleotide sequence ID" value="NZ_SUMC01000334.1"/>
</dbReference>
<comment type="caution">
    <text evidence="1">The sequence shown here is derived from an EMBL/GenBank/DDBJ whole genome shotgun (WGS) entry which is preliminary data.</text>
</comment>
<protein>
    <submittedName>
        <fullName evidence="1">Uncharacterized protein</fullName>
    </submittedName>
</protein>